<dbReference type="EMBL" id="CP016618">
    <property type="protein sequence ID" value="ANY83326.1"/>
    <property type="molecule type" value="Genomic_DNA"/>
</dbReference>
<feature type="domain" description="Tyr recombinase" evidence="3">
    <location>
        <begin position="1"/>
        <end position="174"/>
    </location>
</feature>
<keyword evidence="1" id="KW-0229">DNA integration</keyword>
<dbReference type="GO" id="GO:0006310">
    <property type="term" value="P:DNA recombination"/>
    <property type="evidence" value="ECO:0007669"/>
    <property type="project" value="UniProtKB-KW"/>
</dbReference>
<accession>A0A1B2ETL2</accession>
<organism evidence="4">
    <name type="scientific">Microvirga ossetica</name>
    <dbReference type="NCBI Taxonomy" id="1882682"/>
    <lineage>
        <taxon>Bacteria</taxon>
        <taxon>Pseudomonadati</taxon>
        <taxon>Pseudomonadota</taxon>
        <taxon>Alphaproteobacteria</taxon>
        <taxon>Hyphomicrobiales</taxon>
        <taxon>Methylobacteriaceae</taxon>
        <taxon>Microvirga</taxon>
    </lineage>
</organism>
<evidence type="ECO:0000259" key="3">
    <source>
        <dbReference type="PROSITE" id="PS51898"/>
    </source>
</evidence>
<dbReference type="PANTHER" id="PTHR30349:SF90">
    <property type="entry name" value="TYROSINE RECOMBINASE XERD"/>
    <property type="match status" value="1"/>
</dbReference>
<protein>
    <recommendedName>
        <fullName evidence="3">Tyr recombinase domain-containing protein</fullName>
    </recommendedName>
</protein>
<dbReference type="KEGG" id="moc:BB934_34040"/>
<evidence type="ECO:0000256" key="1">
    <source>
        <dbReference type="ARBA" id="ARBA00022908"/>
    </source>
</evidence>
<dbReference type="Pfam" id="PF00589">
    <property type="entry name" value="Phage_integrase"/>
    <property type="match status" value="1"/>
</dbReference>
<keyword evidence="2" id="KW-0233">DNA recombination</keyword>
<dbReference type="InterPro" id="IPR013762">
    <property type="entry name" value="Integrase-like_cat_sf"/>
</dbReference>
<dbReference type="PANTHER" id="PTHR30349">
    <property type="entry name" value="PHAGE INTEGRASE-RELATED"/>
    <property type="match status" value="1"/>
</dbReference>
<dbReference type="RefSeq" id="WP_237050581.1">
    <property type="nucleotide sequence ID" value="NZ_CP016618.1"/>
</dbReference>
<dbReference type="SUPFAM" id="SSF56349">
    <property type="entry name" value="DNA breaking-rejoining enzymes"/>
    <property type="match status" value="1"/>
</dbReference>
<dbReference type="AlphaFoldDB" id="A0A1B2ETL2"/>
<sequence length="196" mass="21919">MGLYRQAGDARRAALFETLYADLCLGYARQVMHCRCPPMQHFQVPACCWCVKSDKHPLVPLHERAIAAIAHWQKLAGAYSGGVPSPWLFHSVRNGTKALSRQAGLLEIKEAAVAAGLSSPERMLPHVLRHAFATHMHSGGTDLRVLQELLGHAGIETSQIYTHLDTSRLHQMVRELHPFNEERRQPSERWTNACAS</sequence>
<dbReference type="GO" id="GO:0015074">
    <property type="term" value="P:DNA integration"/>
    <property type="evidence" value="ECO:0007669"/>
    <property type="project" value="UniProtKB-KW"/>
</dbReference>
<dbReference type="GO" id="GO:0003677">
    <property type="term" value="F:DNA binding"/>
    <property type="evidence" value="ECO:0007669"/>
    <property type="project" value="InterPro"/>
</dbReference>
<dbReference type="InterPro" id="IPR011010">
    <property type="entry name" value="DNA_brk_join_enz"/>
</dbReference>
<name>A0A1B2ETL2_9HYPH</name>
<dbReference type="Gene3D" id="1.10.443.10">
    <property type="entry name" value="Intergrase catalytic core"/>
    <property type="match status" value="1"/>
</dbReference>
<dbReference type="PROSITE" id="PS51898">
    <property type="entry name" value="TYR_RECOMBINASE"/>
    <property type="match status" value="1"/>
</dbReference>
<evidence type="ECO:0000256" key="2">
    <source>
        <dbReference type="ARBA" id="ARBA00023172"/>
    </source>
</evidence>
<dbReference type="InterPro" id="IPR050090">
    <property type="entry name" value="Tyrosine_recombinase_XerCD"/>
</dbReference>
<evidence type="ECO:0000313" key="4">
    <source>
        <dbReference type="EMBL" id="ANY83326.1"/>
    </source>
</evidence>
<proteinExistence type="predicted"/>
<dbReference type="InterPro" id="IPR002104">
    <property type="entry name" value="Integrase_catalytic"/>
</dbReference>
<geneLocation type="plasmid" evidence="4">
    <name>unnamed3</name>
</geneLocation>
<reference evidence="4" key="1">
    <citation type="submission" date="2016-07" db="EMBL/GenBank/DDBJ databases">
        <title>Microvirga ossetica sp. nov. a new species of rhizobia isolated from root nodules of the legume species Vicia alpestris Steven originated from North Ossetia region in the Caucasus.</title>
        <authorList>
            <person name="Safronova V.I."/>
            <person name="Kuznetsova I.G."/>
            <person name="Sazanova A.L."/>
            <person name="Belimov A."/>
            <person name="Andronov E."/>
            <person name="Osledkin Y.S."/>
            <person name="Onishchuk O.P."/>
            <person name="Kurchak O.N."/>
            <person name="Shaposhnikov A.I."/>
            <person name="Willems A."/>
            <person name="Tikhonovich I.A."/>
        </authorList>
    </citation>
    <scope>NUCLEOTIDE SEQUENCE [LARGE SCALE GENOMIC DNA]</scope>
    <source>
        <strain evidence="4">V5/3M</strain>
        <plasmid evidence="4">unnamed3</plasmid>
    </source>
</reference>
<gene>
    <name evidence="4" type="ORF">BB934_34040</name>
</gene>
<keyword evidence="4" id="KW-0614">Plasmid</keyword>